<dbReference type="EMBL" id="JACHMC010000002">
    <property type="protein sequence ID" value="MBB4883968.1"/>
    <property type="molecule type" value="Genomic_DNA"/>
</dbReference>
<dbReference type="Proteomes" id="UP000560081">
    <property type="component" value="Unassembled WGS sequence"/>
</dbReference>
<reference evidence="2 3" key="1">
    <citation type="submission" date="2020-08" db="EMBL/GenBank/DDBJ databases">
        <title>Sequencing the genomes of 1000 actinobacteria strains.</title>
        <authorList>
            <person name="Klenk H.-P."/>
        </authorList>
    </citation>
    <scope>NUCLEOTIDE SEQUENCE [LARGE SCALE GENOMIC DNA]</scope>
    <source>
        <strain evidence="2 3">DSM 19079</strain>
    </source>
</reference>
<dbReference type="AlphaFoldDB" id="A0A4Y8WW27"/>
<dbReference type="RefSeq" id="WP_135030777.1">
    <property type="nucleotide sequence ID" value="NZ_BMLA01000013.1"/>
</dbReference>
<sequence length="207" mass="23148">MTAIDSRIVTGYPLPRSMAEAADFAEKCGALIVVDVNEGDELEFTPADVREYDEDRAPGEPLEFVRYIFPKQQQQRRREQQEERDQQKRAAREAAAAEKKARAKRERQERARGALMYARIEALRALAEHTDPAAIAPQLGCNVADAIAAWLYAEGVTDAAAAWMQAHEARPEASEAHRHETLTAHARGRLAEEQVRRGGEHLPIVRG</sequence>
<accession>A0A4Y8WW27</accession>
<organism evidence="2 3">
    <name type="scientific">Micrococcus flavus</name>
    <dbReference type="NCBI Taxonomy" id="384602"/>
    <lineage>
        <taxon>Bacteria</taxon>
        <taxon>Bacillati</taxon>
        <taxon>Actinomycetota</taxon>
        <taxon>Actinomycetes</taxon>
        <taxon>Micrococcales</taxon>
        <taxon>Micrococcaceae</taxon>
        <taxon>Micrococcus</taxon>
    </lineage>
</organism>
<proteinExistence type="predicted"/>
<feature type="compositionally biased region" description="Basic and acidic residues" evidence="1">
    <location>
        <begin position="76"/>
        <end position="108"/>
    </location>
</feature>
<evidence type="ECO:0000256" key="1">
    <source>
        <dbReference type="SAM" id="MobiDB-lite"/>
    </source>
</evidence>
<keyword evidence="3" id="KW-1185">Reference proteome</keyword>
<gene>
    <name evidence="2" type="ORF">BJ976_002376</name>
</gene>
<evidence type="ECO:0000313" key="2">
    <source>
        <dbReference type="EMBL" id="MBB4883968.1"/>
    </source>
</evidence>
<protein>
    <submittedName>
        <fullName evidence="2">Uncharacterized protein</fullName>
    </submittedName>
</protein>
<comment type="caution">
    <text evidence="2">The sequence shown here is derived from an EMBL/GenBank/DDBJ whole genome shotgun (WGS) entry which is preliminary data.</text>
</comment>
<name>A0A4Y8WW27_9MICC</name>
<feature type="region of interest" description="Disordered" evidence="1">
    <location>
        <begin position="71"/>
        <end position="108"/>
    </location>
</feature>
<evidence type="ECO:0000313" key="3">
    <source>
        <dbReference type="Proteomes" id="UP000560081"/>
    </source>
</evidence>